<feature type="transmembrane region" description="Helical" evidence="6">
    <location>
        <begin position="102"/>
        <end position="122"/>
    </location>
</feature>
<feature type="transmembrane region" description="Helical" evidence="6">
    <location>
        <begin position="75"/>
        <end position="95"/>
    </location>
</feature>
<dbReference type="CDD" id="cd06580">
    <property type="entry name" value="TM_PBP1_transp_TpRbsC_like"/>
    <property type="match status" value="1"/>
</dbReference>
<name>A0A1H1UPV5_9MICO</name>
<evidence type="ECO:0000256" key="2">
    <source>
        <dbReference type="ARBA" id="ARBA00022475"/>
    </source>
</evidence>
<dbReference type="RefSeq" id="WP_092671282.1">
    <property type="nucleotide sequence ID" value="NZ_BMDN01000004.1"/>
</dbReference>
<comment type="subcellular location">
    <subcellularLocation>
        <location evidence="1">Cell membrane</location>
        <topology evidence="1">Multi-pass membrane protein</topology>
    </subcellularLocation>
</comment>
<evidence type="ECO:0000256" key="4">
    <source>
        <dbReference type="ARBA" id="ARBA00022989"/>
    </source>
</evidence>
<keyword evidence="7" id="KW-0813">Transport</keyword>
<dbReference type="GO" id="GO:0022857">
    <property type="term" value="F:transmembrane transporter activity"/>
    <property type="evidence" value="ECO:0007669"/>
    <property type="project" value="InterPro"/>
</dbReference>
<dbReference type="PANTHER" id="PTHR43370">
    <property type="entry name" value="SUGAR ABC TRANSPORTER INTEGRAL MEMBRANE PROTEIN-RELATED"/>
    <property type="match status" value="1"/>
</dbReference>
<evidence type="ECO:0000256" key="1">
    <source>
        <dbReference type="ARBA" id="ARBA00004651"/>
    </source>
</evidence>
<dbReference type="Pfam" id="PF02653">
    <property type="entry name" value="BPD_transp_2"/>
    <property type="match status" value="1"/>
</dbReference>
<keyword evidence="2" id="KW-1003">Cell membrane</keyword>
<evidence type="ECO:0000313" key="7">
    <source>
        <dbReference type="EMBL" id="MCP2368170.1"/>
    </source>
</evidence>
<keyword evidence="7" id="KW-0762">Sugar transport</keyword>
<keyword evidence="5 6" id="KW-0472">Membrane</keyword>
<evidence type="ECO:0000313" key="8">
    <source>
        <dbReference type="EMBL" id="SDS74310.1"/>
    </source>
</evidence>
<protein>
    <submittedName>
        <fullName evidence="8">Nucleoside ABC transporter membrane protein</fullName>
    </submittedName>
    <submittedName>
        <fullName evidence="7">Simple sugar transport system permease protein</fullName>
    </submittedName>
</protein>
<evidence type="ECO:0000313" key="10">
    <source>
        <dbReference type="Proteomes" id="UP000893823"/>
    </source>
</evidence>
<feature type="transmembrane region" description="Helical" evidence="6">
    <location>
        <begin position="221"/>
        <end position="244"/>
    </location>
</feature>
<gene>
    <name evidence="7" type="ORF">BCL57_002343</name>
    <name evidence="8" type="ORF">SAMN04489721_1832</name>
</gene>
<dbReference type="EMBL" id="SODL02000004">
    <property type="protein sequence ID" value="MCP2368170.1"/>
    <property type="molecule type" value="Genomic_DNA"/>
</dbReference>
<dbReference type="AlphaFoldDB" id="A0A1H1UPV5"/>
<evidence type="ECO:0000256" key="6">
    <source>
        <dbReference type="SAM" id="Phobius"/>
    </source>
</evidence>
<evidence type="ECO:0000256" key="5">
    <source>
        <dbReference type="ARBA" id="ARBA00023136"/>
    </source>
</evidence>
<feature type="transmembrane region" description="Helical" evidence="6">
    <location>
        <begin position="356"/>
        <end position="373"/>
    </location>
</feature>
<dbReference type="Proteomes" id="UP000199482">
    <property type="component" value="Chromosome I"/>
</dbReference>
<reference evidence="9" key="1">
    <citation type="submission" date="2016-10" db="EMBL/GenBank/DDBJ databases">
        <authorList>
            <person name="Varghese N."/>
            <person name="Submissions S."/>
        </authorList>
    </citation>
    <scope>NUCLEOTIDE SEQUENCE [LARGE SCALE GENOMIC DNA]</scope>
    <source>
        <strain evidence="9">CPCC 202695</strain>
    </source>
</reference>
<dbReference type="InterPro" id="IPR001851">
    <property type="entry name" value="ABC_transp_permease"/>
</dbReference>
<evidence type="ECO:0000256" key="3">
    <source>
        <dbReference type="ARBA" id="ARBA00022692"/>
    </source>
</evidence>
<feature type="transmembrane region" description="Helical" evidence="6">
    <location>
        <begin position="406"/>
        <end position="424"/>
    </location>
</feature>
<feature type="transmembrane region" description="Helical" evidence="6">
    <location>
        <begin position="327"/>
        <end position="350"/>
    </location>
</feature>
<reference evidence="7" key="3">
    <citation type="submission" date="2022-06" db="EMBL/GenBank/DDBJ databases">
        <title>Genomic Encyclopedia of Type Strains, Phase III (KMG-III): the genomes of soil and plant-associated and newly described type strains.</title>
        <authorList>
            <person name="Whitman W."/>
        </authorList>
    </citation>
    <scope>NUCLEOTIDE SEQUENCE</scope>
    <source>
        <strain evidence="7">CPCC 202695</strain>
    </source>
</reference>
<accession>A0A1H1UPV5</accession>
<keyword evidence="4 6" id="KW-1133">Transmembrane helix</keyword>
<dbReference type="PANTHER" id="PTHR43370:SF1">
    <property type="entry name" value="GUANOSINE ABC TRANSPORTER PERMEASE PROTEIN NUPQ"/>
    <property type="match status" value="1"/>
</dbReference>
<feature type="transmembrane region" description="Helical" evidence="6">
    <location>
        <begin position="128"/>
        <end position="152"/>
    </location>
</feature>
<sequence length="439" mass="46000">MTSSLANAPVAPQSASLDTTVVTSWKAPIAFGIFTLVLLAFAVFAPRSGGTTTYRLSTANDVIQLPELVVPAMPALWTVVILLAIATAYSAWLVSQKRRVPLWLVVVYAILFMFGFLTWAGAGASLPMIGLLFGSLSLAVPLIFGSLAGVIGERAGVVNIAIEGQLLAGAFTAAVVCSIVSTSTGQSWLGLIAGTVAAMVAGMLVGMVLAAFAIKYFVDQVIVGVVLNVLVVGLTSFFFSQVLAPNAAELNNTGQRFERLPIPILSEIPIIGPVLFRQTIIVYLMYIAVALVYVGLFHTKWGLRVRAVGEHPQAADTVGINVNRTRFWNVALAGAIAGLGGTFFTIGSGIAFNKEMTAGAGFIALAAVIFGQWDPIKATLAALLFGFASNLQNTLSVIGSPVPSEFMLMLPYVVTIFAVAGLVGKSRAPAADGKPYIKS</sequence>
<proteinExistence type="predicted"/>
<dbReference type="EMBL" id="LT629755">
    <property type="protein sequence ID" value="SDS74310.1"/>
    <property type="molecule type" value="Genomic_DNA"/>
</dbReference>
<dbReference type="Proteomes" id="UP000893823">
    <property type="component" value="Unassembled WGS sequence"/>
</dbReference>
<keyword evidence="3 6" id="KW-0812">Transmembrane</keyword>
<feature type="transmembrane region" description="Helical" evidence="6">
    <location>
        <begin position="164"/>
        <end position="182"/>
    </location>
</feature>
<keyword evidence="10" id="KW-1185">Reference proteome</keyword>
<organism evidence="8 9">
    <name type="scientific">Agromyces flavus</name>
    <dbReference type="NCBI Taxonomy" id="589382"/>
    <lineage>
        <taxon>Bacteria</taxon>
        <taxon>Bacillati</taxon>
        <taxon>Actinomycetota</taxon>
        <taxon>Actinomycetes</taxon>
        <taxon>Micrococcales</taxon>
        <taxon>Microbacteriaceae</taxon>
        <taxon>Agromyces</taxon>
    </lineage>
</organism>
<dbReference type="OrthoDB" id="9792579at2"/>
<dbReference type="GO" id="GO:0005886">
    <property type="term" value="C:plasma membrane"/>
    <property type="evidence" value="ECO:0007669"/>
    <property type="project" value="UniProtKB-SubCell"/>
</dbReference>
<feature type="transmembrane region" description="Helical" evidence="6">
    <location>
        <begin position="275"/>
        <end position="296"/>
    </location>
</feature>
<feature type="transmembrane region" description="Helical" evidence="6">
    <location>
        <begin position="27"/>
        <end position="45"/>
    </location>
</feature>
<feature type="transmembrane region" description="Helical" evidence="6">
    <location>
        <begin position="380"/>
        <end position="400"/>
    </location>
</feature>
<evidence type="ECO:0000313" key="9">
    <source>
        <dbReference type="Proteomes" id="UP000199482"/>
    </source>
</evidence>
<feature type="transmembrane region" description="Helical" evidence="6">
    <location>
        <begin position="188"/>
        <end position="214"/>
    </location>
</feature>
<dbReference type="STRING" id="589382.SAMN04489721_1832"/>
<reference evidence="8" key="2">
    <citation type="submission" date="2016-10" db="EMBL/GenBank/DDBJ databases">
        <authorList>
            <person name="de Groot N.N."/>
        </authorList>
    </citation>
    <scope>NUCLEOTIDE SEQUENCE [LARGE SCALE GENOMIC DNA]</scope>
    <source>
        <strain evidence="8">CPCC 202695</strain>
    </source>
</reference>